<dbReference type="Proteomes" id="UP000305709">
    <property type="component" value="Unassembled WGS sequence"/>
</dbReference>
<evidence type="ECO:0000313" key="4">
    <source>
        <dbReference type="EMBL" id="TNC66560.1"/>
    </source>
</evidence>
<dbReference type="Pfam" id="PF00072">
    <property type="entry name" value="Response_reg"/>
    <property type="match status" value="1"/>
</dbReference>
<dbReference type="SMART" id="SM00448">
    <property type="entry name" value="REC"/>
    <property type="match status" value="1"/>
</dbReference>
<dbReference type="GO" id="GO:0000160">
    <property type="term" value="P:phosphorelay signal transduction system"/>
    <property type="evidence" value="ECO:0007669"/>
    <property type="project" value="InterPro"/>
</dbReference>
<gene>
    <name evidence="4" type="ORF">FHG71_16370</name>
</gene>
<proteinExistence type="predicted"/>
<accession>A0A5C4N9F3</accession>
<evidence type="ECO:0000256" key="1">
    <source>
        <dbReference type="ARBA" id="ARBA00022553"/>
    </source>
</evidence>
<keyword evidence="5" id="KW-1185">Reference proteome</keyword>
<dbReference type="AlphaFoldDB" id="A0A5C4N9F3"/>
<dbReference type="Gene3D" id="3.40.50.2300">
    <property type="match status" value="1"/>
</dbReference>
<comment type="caution">
    <text evidence="4">The sequence shown here is derived from an EMBL/GenBank/DDBJ whole genome shotgun (WGS) entry which is preliminary data.</text>
</comment>
<evidence type="ECO:0000313" key="5">
    <source>
        <dbReference type="Proteomes" id="UP000305709"/>
    </source>
</evidence>
<sequence length="123" mass="13046">MEESSARVAIFDDDASVLKALARLVQSLGYMAVPCSSLAEFRRHLAATPLDCVILDVHLPDGSGLELLQQLPALLGLPVIMVTAGDDPALRADCMAAGAVAYFVKPLRRSELELVLSSLITLG</sequence>
<dbReference type="PANTHER" id="PTHR44591">
    <property type="entry name" value="STRESS RESPONSE REGULATOR PROTEIN 1"/>
    <property type="match status" value="1"/>
</dbReference>
<dbReference type="CDD" id="cd00156">
    <property type="entry name" value="REC"/>
    <property type="match status" value="1"/>
</dbReference>
<dbReference type="InterPro" id="IPR001789">
    <property type="entry name" value="Sig_transdc_resp-reg_receiver"/>
</dbReference>
<evidence type="ECO:0000256" key="2">
    <source>
        <dbReference type="PROSITE-ProRule" id="PRU00169"/>
    </source>
</evidence>
<name>A0A5C4N9F3_9RHOB</name>
<dbReference type="InterPro" id="IPR011006">
    <property type="entry name" value="CheY-like_superfamily"/>
</dbReference>
<evidence type="ECO:0000259" key="3">
    <source>
        <dbReference type="PROSITE" id="PS50110"/>
    </source>
</evidence>
<dbReference type="PROSITE" id="PS50110">
    <property type="entry name" value="RESPONSE_REGULATORY"/>
    <property type="match status" value="1"/>
</dbReference>
<keyword evidence="1 2" id="KW-0597">Phosphoprotein</keyword>
<feature type="modified residue" description="4-aspartylphosphate" evidence="2">
    <location>
        <position position="56"/>
    </location>
</feature>
<dbReference type="OrthoDB" id="9814495at2"/>
<reference evidence="4 5" key="1">
    <citation type="submission" date="2019-06" db="EMBL/GenBank/DDBJ databases">
        <authorList>
            <person name="Jiang L."/>
        </authorList>
    </citation>
    <scope>NUCLEOTIDE SEQUENCE [LARGE SCALE GENOMIC DNA]</scope>
    <source>
        <strain evidence="4 5">YIM 48858</strain>
    </source>
</reference>
<feature type="domain" description="Response regulatory" evidence="3">
    <location>
        <begin position="7"/>
        <end position="120"/>
    </location>
</feature>
<dbReference type="EMBL" id="VDFV01000032">
    <property type="protein sequence ID" value="TNC66560.1"/>
    <property type="molecule type" value="Genomic_DNA"/>
</dbReference>
<organism evidence="4 5">
    <name type="scientific">Rubellimicrobium roseum</name>
    <dbReference type="NCBI Taxonomy" id="687525"/>
    <lineage>
        <taxon>Bacteria</taxon>
        <taxon>Pseudomonadati</taxon>
        <taxon>Pseudomonadota</taxon>
        <taxon>Alphaproteobacteria</taxon>
        <taxon>Rhodobacterales</taxon>
        <taxon>Roseobacteraceae</taxon>
        <taxon>Rubellimicrobium</taxon>
    </lineage>
</organism>
<dbReference type="PANTHER" id="PTHR44591:SF25">
    <property type="entry name" value="CHEMOTAXIS TWO-COMPONENT RESPONSE REGULATOR"/>
    <property type="match status" value="1"/>
</dbReference>
<protein>
    <submittedName>
        <fullName evidence="4">Response regulator</fullName>
    </submittedName>
</protein>
<dbReference type="InterPro" id="IPR050595">
    <property type="entry name" value="Bact_response_regulator"/>
</dbReference>
<dbReference type="SUPFAM" id="SSF52172">
    <property type="entry name" value="CheY-like"/>
    <property type="match status" value="1"/>
</dbReference>